<dbReference type="AlphaFoldDB" id="A0A8J3A8C9"/>
<evidence type="ECO:0000313" key="3">
    <source>
        <dbReference type="EMBL" id="NHK28179.1"/>
    </source>
</evidence>
<evidence type="ECO:0000313" key="5">
    <source>
        <dbReference type="Proteomes" id="UP000818603"/>
    </source>
</evidence>
<gene>
    <name evidence="3" type="ORF">FF098_009715</name>
    <name evidence="2" type="ORF">GCM10011355_19560</name>
</gene>
<reference evidence="2" key="3">
    <citation type="submission" date="2020-09" db="EMBL/GenBank/DDBJ databases">
        <authorList>
            <person name="Sun Q."/>
            <person name="Zhou Y."/>
        </authorList>
    </citation>
    <scope>NUCLEOTIDE SEQUENCE</scope>
    <source>
        <strain evidence="2">CGMCC 1.14984</strain>
    </source>
</reference>
<keyword evidence="1" id="KW-0812">Transmembrane</keyword>
<evidence type="ECO:0000313" key="4">
    <source>
        <dbReference type="Proteomes" id="UP000621856"/>
    </source>
</evidence>
<reference evidence="2" key="1">
    <citation type="journal article" date="2014" name="Int. J. Syst. Evol. Microbiol.">
        <title>Complete genome sequence of Corynebacterium casei LMG S-19264T (=DSM 44701T), isolated from a smear-ripened cheese.</title>
        <authorList>
            <consortium name="US DOE Joint Genome Institute (JGI-PGF)"/>
            <person name="Walter F."/>
            <person name="Albersmeier A."/>
            <person name="Kalinowski J."/>
            <person name="Ruckert C."/>
        </authorList>
    </citation>
    <scope>NUCLEOTIDE SEQUENCE</scope>
    <source>
        <strain evidence="2">CGMCC 1.14984</strain>
    </source>
</reference>
<evidence type="ECO:0000313" key="2">
    <source>
        <dbReference type="EMBL" id="GGH97702.1"/>
    </source>
</evidence>
<reference evidence="3 5" key="2">
    <citation type="submission" date="2020-02" db="EMBL/GenBank/DDBJ databases">
        <title>Genome sequence of Parvularcula flava strain NH6-79.</title>
        <authorList>
            <person name="Abdul Karim M.H."/>
            <person name="Lam M.Q."/>
            <person name="Chen S.J."/>
            <person name="Yahya A."/>
            <person name="Shahir S."/>
            <person name="Shamsir M.S."/>
            <person name="Chong C.S."/>
        </authorList>
    </citation>
    <scope>NUCLEOTIDE SEQUENCE [LARGE SCALE GENOMIC DNA]</scope>
    <source>
        <strain evidence="3 5">NH6-79</strain>
    </source>
</reference>
<dbReference type="EMBL" id="BMGZ01000002">
    <property type="protein sequence ID" value="GGH97702.1"/>
    <property type="molecule type" value="Genomic_DNA"/>
</dbReference>
<protein>
    <submittedName>
        <fullName evidence="2">Uncharacterized protein</fullName>
    </submittedName>
</protein>
<proteinExistence type="predicted"/>
<evidence type="ECO:0000256" key="1">
    <source>
        <dbReference type="SAM" id="Phobius"/>
    </source>
</evidence>
<dbReference type="EMBL" id="VCJR02000002">
    <property type="protein sequence ID" value="NHK28179.1"/>
    <property type="molecule type" value="Genomic_DNA"/>
</dbReference>
<comment type="caution">
    <text evidence="2">The sequence shown here is derived from an EMBL/GenBank/DDBJ whole genome shotgun (WGS) entry which is preliminary data.</text>
</comment>
<dbReference type="Proteomes" id="UP000818603">
    <property type="component" value="Unassembled WGS sequence"/>
</dbReference>
<name>A0A8J3A8C9_9PROT</name>
<dbReference type="Proteomes" id="UP000621856">
    <property type="component" value="Unassembled WGS sequence"/>
</dbReference>
<accession>A0A8J3A8C9</accession>
<feature type="transmembrane region" description="Helical" evidence="1">
    <location>
        <begin position="12"/>
        <end position="33"/>
    </location>
</feature>
<sequence>MLLRRMISHVKAQNWLAVFLDFFIVVVGVLIAFQITEWSEQREAAKRREAALVRLHDESELAVGYFREIVGMYDDRSVHRSEAIRRMIDNDWEGVDLDAMTTGITSVGILPSASPPRSVYDEVISTGQFSELGDPALRTSISDYYGRLSFLQGQILYTRSINAYFPDWQHPGIILTFEPGTARERDYEIDFDLVSNDPDFIEGMIAGNNSMRAVAGWWRAVLEGAEQMCKELARATGQPCEPVEESIG</sequence>
<keyword evidence="1" id="KW-0472">Membrane</keyword>
<keyword evidence="5" id="KW-1185">Reference proteome</keyword>
<keyword evidence="1" id="KW-1133">Transmembrane helix</keyword>
<organism evidence="2 4">
    <name type="scientific">Aquisalinus luteolus</name>
    <dbReference type="NCBI Taxonomy" id="1566827"/>
    <lineage>
        <taxon>Bacteria</taxon>
        <taxon>Pseudomonadati</taxon>
        <taxon>Pseudomonadota</taxon>
        <taxon>Alphaproteobacteria</taxon>
        <taxon>Parvularculales</taxon>
        <taxon>Parvularculaceae</taxon>
        <taxon>Aquisalinus</taxon>
    </lineage>
</organism>
<dbReference type="RefSeq" id="WP_155139967.1">
    <property type="nucleotide sequence ID" value="NZ_BMGZ01000002.1"/>
</dbReference>